<gene>
    <name evidence="2" type="primary">pstS</name>
    <name evidence="2" type="ORF">ESOMN_v1c02260</name>
</gene>
<dbReference type="Gene3D" id="3.40.190.10">
    <property type="entry name" value="Periplasmic binding protein-like II"/>
    <property type="match status" value="2"/>
</dbReference>
<proteinExistence type="predicted"/>
<evidence type="ECO:0000313" key="3">
    <source>
        <dbReference type="Proteomes" id="UP000232230"/>
    </source>
</evidence>
<dbReference type="NCBIfam" id="TIGR04505">
    <property type="entry name" value="PtsS_plasma"/>
    <property type="match status" value="1"/>
</dbReference>
<dbReference type="RefSeq" id="WP_024863704.1">
    <property type="nucleotide sequence ID" value="NZ_CP024965.1"/>
</dbReference>
<dbReference type="AlphaFoldDB" id="A0A2K8NXR4"/>
<evidence type="ECO:0000313" key="2">
    <source>
        <dbReference type="EMBL" id="ATZ18610.1"/>
    </source>
</evidence>
<dbReference type="SUPFAM" id="SSF53850">
    <property type="entry name" value="Periplasmic binding protein-like II"/>
    <property type="match status" value="1"/>
</dbReference>
<feature type="domain" description="PBP" evidence="1">
    <location>
        <begin position="30"/>
        <end position="310"/>
    </location>
</feature>
<name>A0A2K8NXR4_9MOLU</name>
<dbReference type="EMBL" id="CP024965">
    <property type="protein sequence ID" value="ATZ18610.1"/>
    <property type="molecule type" value="Genomic_DNA"/>
</dbReference>
<dbReference type="KEGG" id="esx:ESOMN_v1c02260"/>
<dbReference type="InterPro" id="IPR030980">
    <property type="entry name" value="PtsS_plasma"/>
</dbReference>
<organism evidence="2 3">
    <name type="scientific">Williamsoniiplasma somnilux</name>
    <dbReference type="NCBI Taxonomy" id="215578"/>
    <lineage>
        <taxon>Bacteria</taxon>
        <taxon>Bacillati</taxon>
        <taxon>Mycoplasmatota</taxon>
        <taxon>Mollicutes</taxon>
        <taxon>Entomoplasmatales</taxon>
        <taxon>Williamsoniiplasma</taxon>
    </lineage>
</organism>
<sequence length="383" mass="43221">MSKKISVSLILFTILITGLWIWTLVAPGKIISIGGSMSVDPIIQHLTNKYKTDRKESGNFVYSSTGSQAGINNMNNGVYKIGFISKNVPADVGDFIDDKKAYLGDKFKTADEYYQFVQENSGIHASNFAKDSLVFIYNDKDKGFENFSKLLKIEIEDKDNKGKYVASEFTHKMLDKIYNVNHPNDLMTWRELAQFILDYVIKEKIDLSKDGLSLDILQNDLLKVKNDKIIPFSTSPGSGTKSSFTEFSGVTPGTAVNIYPSNGSVFSQIKASSGAFGYVSMSYAKYLAEPSLNLKLKWMNVVNLSATAQEEKEQNPISLFVNKQLYKYKLTRNFNALFNTTLLTRDEIKEVCDFVYYFSLDDSLENEFLNEGLIRPWKSEGPK</sequence>
<evidence type="ECO:0000259" key="1">
    <source>
        <dbReference type="Pfam" id="PF12849"/>
    </source>
</evidence>
<dbReference type="Proteomes" id="UP000232230">
    <property type="component" value="Chromosome"/>
</dbReference>
<dbReference type="Pfam" id="PF12849">
    <property type="entry name" value="PBP_like_2"/>
    <property type="match status" value="1"/>
</dbReference>
<dbReference type="InterPro" id="IPR024370">
    <property type="entry name" value="PBP_domain"/>
</dbReference>
<reference evidence="2 3" key="1">
    <citation type="submission" date="2017-11" db="EMBL/GenBank/DDBJ databases">
        <title>Genome sequence of Entomoplasma somnilux PYAN-1 (ATCC 49194).</title>
        <authorList>
            <person name="Lo W.-S."/>
            <person name="Gasparich G.E."/>
            <person name="Kuo C.-H."/>
        </authorList>
    </citation>
    <scope>NUCLEOTIDE SEQUENCE [LARGE SCALE GENOMIC DNA]</scope>
    <source>
        <strain evidence="2 3">PYAN-1</strain>
    </source>
</reference>
<keyword evidence="3" id="KW-1185">Reference proteome</keyword>
<accession>A0A2K8NXR4</accession>
<protein>
    <submittedName>
        <fullName evidence="2">Phosphate ABC transporter substrate-binding protein</fullName>
    </submittedName>
</protein>